<gene>
    <name evidence="2" type="ORF">MELA_01511</name>
</gene>
<evidence type="ECO:0000313" key="3">
    <source>
        <dbReference type="Proteomes" id="UP000334340"/>
    </source>
</evidence>
<dbReference type="EC" id="3.1.13.1" evidence="2"/>
<dbReference type="SUPFAM" id="SSF50249">
    <property type="entry name" value="Nucleic acid-binding proteins"/>
    <property type="match status" value="1"/>
</dbReference>
<sequence>MKKTHDKMSYTGPGHRHDLQAIARQAMLARGLLPDFSPAVMLEVSRLIRPVTTRTPAIRDLRGLLWCSIDNDDSRDLDQLTVAEPLGDGAVKILVAVADVDALAPRGSATDAHAQHNTTSVYTAAETFPMLPLALSTDLTSLGEDEDRLAIVIEMVVNPDGSLEGSNIFRARVANHAKLTYNSVAVWLDGQGPAPERVATVDGLDEQLRIQDRVAQTLRTVRHRHGALSLETIEPRAVFDDGVLTDLRVEEKNRARELIEDLMIAANRVTSGYLETLGLPSLRRILRSPQRWQRIVELAADQHERLPPEPDAAALEAFLSKRRRIDPARFPDLSLTVVKLIGRGEYVAEGPGETSPGHFGLAVQDYTHSTAPNRRFPDLITQRLLKAALGGRQAPYRIEELSALARHCTEQEDNASKVERRVRKSAAALLLESQIGQRFDAIVTGAAEKGTWVRIVRPPAEGKLVQGFKGLDVGDRLHVELISTDVERGLIDFARA</sequence>
<dbReference type="Pfam" id="PF00773">
    <property type="entry name" value="RNB"/>
    <property type="match status" value="1"/>
</dbReference>
<keyword evidence="3" id="KW-1185">Reference proteome</keyword>
<feature type="domain" description="RNB" evidence="1">
    <location>
        <begin position="58"/>
        <end position="391"/>
    </location>
</feature>
<dbReference type="InterPro" id="IPR050180">
    <property type="entry name" value="RNR_Ribonuclease"/>
</dbReference>
<reference evidence="2 3" key="1">
    <citation type="submission" date="2019-07" db="EMBL/GenBank/DDBJ databases">
        <authorList>
            <person name="Cremers G."/>
        </authorList>
    </citation>
    <scope>NUCLEOTIDE SEQUENCE [LARGE SCALE GENOMIC DNA]</scope>
</reference>
<dbReference type="EMBL" id="CABIKM010000022">
    <property type="protein sequence ID" value="VUZ85135.1"/>
    <property type="molecule type" value="Genomic_DNA"/>
</dbReference>
<dbReference type="PANTHER" id="PTHR23355">
    <property type="entry name" value="RIBONUCLEASE"/>
    <property type="match status" value="1"/>
</dbReference>
<dbReference type="GO" id="GO:0003723">
    <property type="term" value="F:RNA binding"/>
    <property type="evidence" value="ECO:0007669"/>
    <property type="project" value="InterPro"/>
</dbReference>
<name>A0A564ZIJ3_9BACT</name>
<dbReference type="InterPro" id="IPR001900">
    <property type="entry name" value="RNase_II/R"/>
</dbReference>
<dbReference type="GO" id="GO:0005829">
    <property type="term" value="C:cytosol"/>
    <property type="evidence" value="ECO:0007669"/>
    <property type="project" value="TreeGrafter"/>
</dbReference>
<organism evidence="2 3">
    <name type="scientific">Candidatus Methylomirabilis lanthanidiphila</name>
    <dbReference type="NCBI Taxonomy" id="2211376"/>
    <lineage>
        <taxon>Bacteria</taxon>
        <taxon>Candidatus Methylomirabilota</taxon>
        <taxon>Candidatus Methylomirabilia</taxon>
        <taxon>Candidatus Methylomirabilales</taxon>
        <taxon>Candidatus Methylomirabilaceae</taxon>
        <taxon>Candidatus Methylomirabilis</taxon>
    </lineage>
</organism>
<accession>A0A564ZIJ3</accession>
<dbReference type="GO" id="GO:0006402">
    <property type="term" value="P:mRNA catabolic process"/>
    <property type="evidence" value="ECO:0007669"/>
    <property type="project" value="TreeGrafter"/>
</dbReference>
<evidence type="ECO:0000259" key="1">
    <source>
        <dbReference type="SMART" id="SM00955"/>
    </source>
</evidence>
<dbReference type="PANTHER" id="PTHR23355:SF37">
    <property type="entry name" value="EXORIBONUCLEASE 2"/>
    <property type="match status" value="1"/>
</dbReference>
<dbReference type="SMART" id="SM00955">
    <property type="entry name" value="RNB"/>
    <property type="match status" value="1"/>
</dbReference>
<dbReference type="GO" id="GO:0008859">
    <property type="term" value="F:exoribonuclease II activity"/>
    <property type="evidence" value="ECO:0007669"/>
    <property type="project" value="UniProtKB-EC"/>
</dbReference>
<keyword evidence="2" id="KW-0378">Hydrolase</keyword>
<evidence type="ECO:0000313" key="2">
    <source>
        <dbReference type="EMBL" id="VUZ85135.1"/>
    </source>
</evidence>
<proteinExistence type="predicted"/>
<dbReference type="InterPro" id="IPR012340">
    <property type="entry name" value="NA-bd_OB-fold"/>
</dbReference>
<dbReference type="Proteomes" id="UP000334340">
    <property type="component" value="Unassembled WGS sequence"/>
</dbReference>
<dbReference type="InterPro" id="IPR040596">
    <property type="entry name" value="RNase_II_C_S1"/>
</dbReference>
<dbReference type="Pfam" id="PF18614">
    <property type="entry name" value="RNase_II_C_S1"/>
    <property type="match status" value="1"/>
</dbReference>
<protein>
    <submittedName>
        <fullName evidence="2">Ribonuclease II</fullName>
        <ecNumber evidence="2">3.1.13.1</ecNumber>
    </submittedName>
</protein>
<dbReference type="AlphaFoldDB" id="A0A564ZIJ3"/>